<feature type="compositionally biased region" description="Basic and acidic residues" evidence="1">
    <location>
        <begin position="112"/>
        <end position="123"/>
    </location>
</feature>
<gene>
    <name evidence="3" type="ORF">GS398_11195</name>
</gene>
<proteinExistence type="predicted"/>
<feature type="compositionally biased region" description="Basic and acidic residues" evidence="1">
    <location>
        <begin position="130"/>
        <end position="164"/>
    </location>
</feature>
<dbReference type="EMBL" id="WVHS01000002">
    <property type="protein sequence ID" value="MXV15872.1"/>
    <property type="molecule type" value="Genomic_DNA"/>
</dbReference>
<protein>
    <submittedName>
        <fullName evidence="3">DUF4296 domain-containing protein</fullName>
    </submittedName>
</protein>
<feature type="compositionally biased region" description="Basic residues" evidence="1">
    <location>
        <begin position="165"/>
        <end position="175"/>
    </location>
</feature>
<evidence type="ECO:0000313" key="4">
    <source>
        <dbReference type="Proteomes" id="UP000451233"/>
    </source>
</evidence>
<name>A0A7K1XY48_9SPHI</name>
<evidence type="ECO:0000256" key="1">
    <source>
        <dbReference type="SAM" id="MobiDB-lite"/>
    </source>
</evidence>
<reference evidence="3 4" key="1">
    <citation type="submission" date="2019-11" db="EMBL/GenBank/DDBJ databases">
        <title>Pedobacter sp. HMF7056 Genome sequencing and assembly.</title>
        <authorList>
            <person name="Kang H."/>
            <person name="Kim H."/>
            <person name="Joh K."/>
        </authorList>
    </citation>
    <scope>NUCLEOTIDE SEQUENCE [LARGE SCALE GENOMIC DNA]</scope>
    <source>
        <strain evidence="3 4">HMF7056</strain>
    </source>
</reference>
<keyword evidence="4" id="KW-1185">Reference proteome</keyword>
<organism evidence="3 4">
    <name type="scientific">Hufsiella ginkgonis</name>
    <dbReference type="NCBI Taxonomy" id="2695274"/>
    <lineage>
        <taxon>Bacteria</taxon>
        <taxon>Pseudomonadati</taxon>
        <taxon>Bacteroidota</taxon>
        <taxon>Sphingobacteriia</taxon>
        <taxon>Sphingobacteriales</taxon>
        <taxon>Sphingobacteriaceae</taxon>
        <taxon>Hufsiella</taxon>
    </lineage>
</organism>
<dbReference type="AlphaFoldDB" id="A0A7K1XY48"/>
<dbReference type="Proteomes" id="UP000451233">
    <property type="component" value="Unassembled WGS sequence"/>
</dbReference>
<dbReference type="RefSeq" id="WP_160906841.1">
    <property type="nucleotide sequence ID" value="NZ_WVHS01000002.1"/>
</dbReference>
<feature type="domain" description="DUF4296" evidence="2">
    <location>
        <begin position="24"/>
        <end position="105"/>
    </location>
</feature>
<feature type="region of interest" description="Disordered" evidence="1">
    <location>
        <begin position="112"/>
        <end position="175"/>
    </location>
</feature>
<sequence length="175" mass="20788">MKRLIPFFFIFIFFANCRDNEAEKGILPEERMISLLVDVHLVDGYTNSVSADSLAKYAPVYYHSVFQKHHTNFWGFERSLKYYSEQPARFSRMYDTVKVRLERLQKVEDKRVKDEAVRKERAEAKKRKRAEALKKQREADEKKKADSLKKAKDSRLKKRTDSLQKVKKRPATKPK</sequence>
<accession>A0A7K1XY48</accession>
<dbReference type="InterPro" id="IPR025381">
    <property type="entry name" value="DUF4296"/>
</dbReference>
<evidence type="ECO:0000259" key="2">
    <source>
        <dbReference type="Pfam" id="PF14129"/>
    </source>
</evidence>
<comment type="caution">
    <text evidence="3">The sequence shown here is derived from an EMBL/GenBank/DDBJ whole genome shotgun (WGS) entry which is preliminary data.</text>
</comment>
<evidence type="ECO:0000313" key="3">
    <source>
        <dbReference type="EMBL" id="MXV15872.1"/>
    </source>
</evidence>
<dbReference type="Pfam" id="PF14129">
    <property type="entry name" value="DUF4296"/>
    <property type="match status" value="1"/>
</dbReference>